<dbReference type="eggNOG" id="COG1669">
    <property type="taxonomic scope" value="Bacteria"/>
</dbReference>
<dbReference type="Proteomes" id="UP000005496">
    <property type="component" value="Unassembled WGS sequence"/>
</dbReference>
<dbReference type="AlphaFoldDB" id="D6STY8"/>
<accession>D6STY8</accession>
<evidence type="ECO:0000259" key="1">
    <source>
        <dbReference type="Pfam" id="PF20797"/>
    </source>
</evidence>
<dbReference type="InterPro" id="IPR048769">
    <property type="entry name" value="HepT-like_dom"/>
</dbReference>
<organism evidence="2 3">
    <name type="scientific">Desulfonatronospira thiodismutans ASO3-1</name>
    <dbReference type="NCBI Taxonomy" id="555779"/>
    <lineage>
        <taxon>Bacteria</taxon>
        <taxon>Pseudomonadati</taxon>
        <taxon>Thermodesulfobacteriota</taxon>
        <taxon>Desulfovibrionia</taxon>
        <taxon>Desulfovibrionales</taxon>
        <taxon>Desulfonatronovibrionaceae</taxon>
        <taxon>Desulfonatronospira</taxon>
    </lineage>
</organism>
<sequence>MKAATALLKADIQDELSKLEKVYNEFKSFAPKLDLKDDEMGNYDKIVVGYLLHSFYNGCENIFRSVAAFFENDLGTGSWHKDLLRRMRLEITGYRPRVISDELYACLDDFRGFRHRFRHSYGFELDWEREKVVARKMDKAFQLMQEELTVFMSRLDSLDGLEADDL</sequence>
<reference evidence="2" key="1">
    <citation type="submission" date="2010-05" db="EMBL/GenBank/DDBJ databases">
        <title>The draft genome of Desulfonatronospira thiodismutans ASO3-1.</title>
        <authorList>
            <consortium name="US DOE Joint Genome Institute (JGI-PGF)"/>
            <person name="Lucas S."/>
            <person name="Copeland A."/>
            <person name="Lapidus A."/>
            <person name="Cheng J.-F."/>
            <person name="Bruce D."/>
            <person name="Goodwin L."/>
            <person name="Pitluck S."/>
            <person name="Chertkov O."/>
            <person name="Brettin T."/>
            <person name="Detter J.C."/>
            <person name="Han C."/>
            <person name="Land M.L."/>
            <person name="Hauser L."/>
            <person name="Kyrpides N."/>
            <person name="Mikhailova N."/>
            <person name="Muyzer G."/>
            <person name="Woyke T."/>
        </authorList>
    </citation>
    <scope>NUCLEOTIDE SEQUENCE [LARGE SCALE GENOMIC DNA]</scope>
    <source>
        <strain evidence="2">ASO3-1</strain>
    </source>
</reference>
<dbReference type="EMBL" id="ACJN02000003">
    <property type="protein sequence ID" value="EFI34154.1"/>
    <property type="molecule type" value="Genomic_DNA"/>
</dbReference>
<name>D6STY8_9BACT</name>
<gene>
    <name evidence="2" type="ORF">Dthio_PD1496</name>
</gene>
<dbReference type="Pfam" id="PF20797">
    <property type="entry name" value="HepT-like_2"/>
    <property type="match status" value="1"/>
</dbReference>
<evidence type="ECO:0000313" key="3">
    <source>
        <dbReference type="Proteomes" id="UP000005496"/>
    </source>
</evidence>
<keyword evidence="3" id="KW-1185">Reference proteome</keyword>
<comment type="caution">
    <text evidence="2">The sequence shown here is derived from an EMBL/GenBank/DDBJ whole genome shotgun (WGS) entry which is preliminary data.</text>
</comment>
<evidence type="ECO:0000313" key="2">
    <source>
        <dbReference type="EMBL" id="EFI34154.1"/>
    </source>
</evidence>
<dbReference type="OrthoDB" id="9792853at2"/>
<protein>
    <recommendedName>
        <fullName evidence="1">HepT-like domain-containing protein</fullName>
    </recommendedName>
</protein>
<dbReference type="RefSeq" id="WP_008871503.1">
    <property type="nucleotide sequence ID" value="NZ_ACJN02000003.1"/>
</dbReference>
<proteinExistence type="predicted"/>
<feature type="domain" description="HepT-like" evidence="1">
    <location>
        <begin position="49"/>
        <end position="154"/>
    </location>
</feature>